<dbReference type="STRING" id="180498.A0A067KUT3"/>
<accession>A0A067KUT3</accession>
<keyword evidence="7" id="KW-1185">Reference proteome</keyword>
<keyword evidence="4" id="KW-0472">Membrane</keyword>
<evidence type="ECO:0000256" key="2">
    <source>
        <dbReference type="ARBA" id="ARBA00022692"/>
    </source>
</evidence>
<dbReference type="EMBL" id="KK914336">
    <property type="protein sequence ID" value="KDP39981.1"/>
    <property type="molecule type" value="Genomic_DNA"/>
</dbReference>
<evidence type="ECO:0000256" key="4">
    <source>
        <dbReference type="ARBA" id="ARBA00023136"/>
    </source>
</evidence>
<organism evidence="6 7">
    <name type="scientific">Jatropha curcas</name>
    <name type="common">Barbados nut</name>
    <dbReference type="NCBI Taxonomy" id="180498"/>
    <lineage>
        <taxon>Eukaryota</taxon>
        <taxon>Viridiplantae</taxon>
        <taxon>Streptophyta</taxon>
        <taxon>Embryophyta</taxon>
        <taxon>Tracheophyta</taxon>
        <taxon>Spermatophyta</taxon>
        <taxon>Magnoliopsida</taxon>
        <taxon>eudicotyledons</taxon>
        <taxon>Gunneridae</taxon>
        <taxon>Pentapetalae</taxon>
        <taxon>rosids</taxon>
        <taxon>fabids</taxon>
        <taxon>Malpighiales</taxon>
        <taxon>Euphorbiaceae</taxon>
        <taxon>Crotonoideae</taxon>
        <taxon>Jatropheae</taxon>
        <taxon>Jatropha</taxon>
    </lineage>
</organism>
<keyword evidence="5" id="KW-0732">Signal</keyword>
<evidence type="ECO:0000313" key="6">
    <source>
        <dbReference type="EMBL" id="KDP39981.1"/>
    </source>
</evidence>
<feature type="signal peptide" evidence="5">
    <location>
        <begin position="1"/>
        <end position="25"/>
    </location>
</feature>
<keyword evidence="3" id="KW-1133">Transmembrane helix</keyword>
<evidence type="ECO:0000256" key="3">
    <source>
        <dbReference type="ARBA" id="ARBA00022989"/>
    </source>
</evidence>
<dbReference type="OrthoDB" id="277931at2759"/>
<dbReference type="Proteomes" id="UP000027138">
    <property type="component" value="Unassembled WGS sequence"/>
</dbReference>
<evidence type="ECO:0000313" key="7">
    <source>
        <dbReference type="Proteomes" id="UP000027138"/>
    </source>
</evidence>
<dbReference type="GO" id="GO:0016020">
    <property type="term" value="C:membrane"/>
    <property type="evidence" value="ECO:0007669"/>
    <property type="project" value="UniProtKB-SubCell"/>
</dbReference>
<evidence type="ECO:0000256" key="1">
    <source>
        <dbReference type="ARBA" id="ARBA00004141"/>
    </source>
</evidence>
<reference evidence="6 7" key="1">
    <citation type="journal article" date="2014" name="PLoS ONE">
        <title>Global Analysis of Gene Expression Profiles in Physic Nut (Jatropha curcas L.) Seedlings Exposed to Salt Stress.</title>
        <authorList>
            <person name="Zhang L."/>
            <person name="Zhang C."/>
            <person name="Wu P."/>
            <person name="Chen Y."/>
            <person name="Li M."/>
            <person name="Jiang H."/>
            <person name="Wu G."/>
        </authorList>
    </citation>
    <scope>NUCLEOTIDE SEQUENCE [LARGE SCALE GENOMIC DNA]</scope>
    <source>
        <strain evidence="7">cv. GZQX0401</strain>
        <tissue evidence="6">Young leaves</tissue>
    </source>
</reference>
<protein>
    <submittedName>
        <fullName evidence="6">Uncharacterized protein</fullName>
    </submittedName>
</protein>
<proteinExistence type="predicted"/>
<dbReference type="AlphaFoldDB" id="A0A067KUT3"/>
<dbReference type="PANTHER" id="PTHR17920">
    <property type="entry name" value="TRANSMEMBRANE AND COILED-COIL DOMAIN-CONTAINING PROTEIN 4 TMCO4"/>
    <property type="match status" value="1"/>
</dbReference>
<gene>
    <name evidence="6" type="ORF">JCGZ_03512</name>
</gene>
<name>A0A067KUT3_JATCU</name>
<dbReference type="InterPro" id="IPR007941">
    <property type="entry name" value="DUF726"/>
</dbReference>
<evidence type="ECO:0000256" key="5">
    <source>
        <dbReference type="SAM" id="SignalP"/>
    </source>
</evidence>
<keyword evidence="2" id="KW-0812">Transmembrane</keyword>
<comment type="subcellular location">
    <subcellularLocation>
        <location evidence="1">Membrane</location>
        <topology evidence="1">Multi-pass membrane protein</topology>
    </subcellularLocation>
</comment>
<dbReference type="PANTHER" id="PTHR17920:SF3">
    <property type="entry name" value="TRANSMEMBRANE AND COILED-COIL DOMAIN-CONTAINING PROTEIN 4"/>
    <property type="match status" value="1"/>
</dbReference>
<feature type="chain" id="PRO_5001639874" evidence="5">
    <location>
        <begin position="26"/>
        <end position="100"/>
    </location>
</feature>
<sequence>MKQGAMMTVLSTFVTALAWPATLLAATDFIDSTWTIAIDSLFTQGLAGIQPIDVPGIENVDVTGIIEGHSSYLWATQQILEQLELDAYYPVFRNTVHQRK</sequence>
<dbReference type="Pfam" id="PF05277">
    <property type="entry name" value="DUF726"/>
    <property type="match status" value="1"/>
</dbReference>